<organism evidence="1 2">
    <name type="scientific">Campylobacter concisus</name>
    <dbReference type="NCBI Taxonomy" id="199"/>
    <lineage>
        <taxon>Bacteria</taxon>
        <taxon>Pseudomonadati</taxon>
        <taxon>Campylobacterota</taxon>
        <taxon>Epsilonproteobacteria</taxon>
        <taxon>Campylobacterales</taxon>
        <taxon>Campylobacteraceae</taxon>
        <taxon>Campylobacter</taxon>
    </lineage>
</organism>
<name>A0AAE7TMR6_9BACT</name>
<sequence length="1245" mass="129469">MAKEAGVVKSVNGGIARALNDLTGEVRQLSVGDIVYQGEKIVTEGSNSKVTITQTDGKDITLIGKDTLTLDQDSNNNETVADISALQQAILKGTDLNALEETAAGGPQAGGNGGDGVSLSSTSFAEGGHISNINANVGSIDALSLAAGGDNSFGVSGGSAVGAGAIEPTLPAGSIKIPLSAYLNENINDGFVFHMRSLVHDMSYAGSTLNGYSIVRWIDGRDYLVPNAGVNTFTLQDGWFKSNDGKLAIGQDNAKDLVLTSSANSANHTGDVTKIVDPSSDLSVFGGDNGSKITSDGTNIDTKIYSSVKGDEINITSDVTGTGTFEIDPLTREYIGGQSYISTGSSSDNLNIAPGVTLTNTIINMGAGSETVNLKGTATDKINFKGSILMTGADNDVINIENASFDVTDERASVIDGGSGNDTINVNSGAELKKGTIIRSGSGNDTVNVNSGANIHGTRHEGAVIHMGKSVSPLDKGEQGDTSELNVKNGAFMSNAKVEAAAKENTINFEKGATTTGVEIVAEDAGTKSTINIKTDLKKSLEGRRSSISTGAGDDIVNVSDKAELTSVKMRLGEGLNKVTINDATMDSGSIVNGNGGNEITLTNNAVFKESYIDTGDGKDIININSGSKVEGLGSGISTNAGEDEININNSTVEGVDEHNTVEIDTGDDTDMITIKDSNIKYTDIKTGNGGDIVQVFDGSSLNSVKMETGEGNDIVTFEHHSENYDSDPTQPYSKPIATKTEINTGNGRDTVLLSGLGNSGNYANRVSDFDDVKINMGDGDHKHVQIHKAKVEKTTITTGSKDDLVQIQGDSLMEGRNNIETGAGVDEVYITDSKLNGTASAKTKIDTGADGDHVVIRNSTLKHAEINTGTGVDTVDIEDGMIFDDSSINTGADNDKVNINSDITGTIQSNIQTGEGSDTVNIASGVTLTRTVIDMGAGEDTIEISGNSATDRITFKGSKLYTDDAGYTANDNDHVTISNTTFMKSDDGKLSSVETGGGNDEITIKDGTIFQDFSYIAAGNGVDTITLESGAKFNQANVYADAGDDIINVNGAEFKGENAYNHNAGVHGGAGDDKIFVNSGKFDNAKVEGDAGNDTIHIKSGARFENASIYGDSIDGLTTGNDTIIVEKGATLINTTIDGGAGNDTLKIADSSIDFSKIKNIETLDITDVNKTSADTNVVTLSANDVLDMTDSNNKLKIDGDGNDKLNLSGGGWSKGASNDGYTTFTSGTVTVEVKDDMVNNVIY</sequence>
<dbReference type="Gene3D" id="2.160.20.160">
    <property type="match status" value="2"/>
</dbReference>
<dbReference type="InterPro" id="IPR047777">
    <property type="entry name" value="LapA-like_RM"/>
</dbReference>
<reference evidence="1 2" key="1">
    <citation type="journal article" date="2018" name="Emerg. Microbes Infect.">
        <title>Genomic analysis of oral Campylobacter concisus strains identified a potential bacterial molecular marker associated with active Crohn's disease.</title>
        <authorList>
            <person name="Liu F."/>
            <person name="Ma R."/>
            <person name="Tay C.Y.A."/>
            <person name="Octavia S."/>
            <person name="Lan R."/>
            <person name="Chung H.K.L."/>
            <person name="Riordan S.M."/>
            <person name="Grimm M.C."/>
            <person name="Leong R.W."/>
            <person name="Tanaka M.M."/>
            <person name="Connor S."/>
            <person name="Zhang L."/>
        </authorList>
    </citation>
    <scope>NUCLEOTIDE SEQUENCE [LARGE SCALE GENOMIC DNA]</scope>
    <source>
        <strain evidence="1 2">P27CDO-S2</strain>
    </source>
</reference>
<dbReference type="Proteomes" id="UP000594513">
    <property type="component" value="Chromosome"/>
</dbReference>
<proteinExistence type="predicted"/>
<dbReference type="NCBIfam" id="NF033682">
    <property type="entry name" value="retention_LapA"/>
    <property type="match status" value="1"/>
</dbReference>
<evidence type="ECO:0000313" key="2">
    <source>
        <dbReference type="Proteomes" id="UP000594513"/>
    </source>
</evidence>
<dbReference type="RefSeq" id="WP_107769929.1">
    <property type="nucleotide sequence ID" value="NZ_CP049272.1"/>
</dbReference>
<gene>
    <name evidence="1" type="ORF">CVT17_00575</name>
</gene>
<dbReference type="PRINTS" id="PR00313">
    <property type="entry name" value="CABNDNGRPT"/>
</dbReference>
<dbReference type="EMBL" id="CP049272">
    <property type="protein sequence ID" value="QPH85566.1"/>
    <property type="molecule type" value="Genomic_DNA"/>
</dbReference>
<protein>
    <submittedName>
        <fullName evidence="1">Retention module-containing protein</fullName>
    </submittedName>
</protein>
<evidence type="ECO:0000313" key="1">
    <source>
        <dbReference type="EMBL" id="QPH85566.1"/>
    </source>
</evidence>
<accession>A0AAE7TMR6</accession>
<dbReference type="AlphaFoldDB" id="A0AAE7TMR6"/>